<sequence length="95" mass="10759">TASSAQVQQEPSVETTEDTGIHINCSHPSIKTVDFIHWFRQFPGRGPERIEFIHKGTKELRDPPGLLSVSEDRRSSALWLSHPRLRDAAVYYCAV</sequence>
<keyword evidence="7" id="KW-0325">Glycoprotein</keyword>
<keyword evidence="2" id="KW-1003">Cell membrane</keyword>
<keyword evidence="4" id="KW-0391">Immunity</keyword>
<dbReference type="OrthoDB" id="9631130at2759"/>
<dbReference type="InterPro" id="IPR013783">
    <property type="entry name" value="Ig-like_fold"/>
</dbReference>
<dbReference type="AlphaFoldDB" id="A0A7K6B3M5"/>
<reference evidence="10 11" key="1">
    <citation type="submission" date="2019-09" db="EMBL/GenBank/DDBJ databases">
        <title>Bird 10,000 Genomes (B10K) Project - Family phase.</title>
        <authorList>
            <person name="Zhang G."/>
        </authorList>
    </citation>
    <scope>NUCLEOTIDE SEQUENCE [LARGE SCALE GENOMIC DNA]</scope>
    <source>
        <strain evidence="10">B10K-DU-012-37</strain>
    </source>
</reference>
<dbReference type="InterPro" id="IPR052051">
    <property type="entry name" value="TCR_complex_component"/>
</dbReference>
<feature type="region of interest" description="Disordered" evidence="8">
    <location>
        <begin position="1"/>
        <end position="21"/>
    </location>
</feature>
<feature type="non-terminal residue" evidence="10">
    <location>
        <position position="1"/>
    </location>
</feature>
<dbReference type="InterPro" id="IPR036179">
    <property type="entry name" value="Ig-like_dom_sf"/>
</dbReference>
<dbReference type="GO" id="GO:0002376">
    <property type="term" value="P:immune system process"/>
    <property type="evidence" value="ECO:0007669"/>
    <property type="project" value="UniProtKB-KW"/>
</dbReference>
<dbReference type="EMBL" id="VZRI01008908">
    <property type="protein sequence ID" value="NWU96890.1"/>
    <property type="molecule type" value="Genomic_DNA"/>
</dbReference>
<proteinExistence type="predicted"/>
<protein>
    <submittedName>
        <fullName evidence="10">TVAZ2 protein</fullName>
    </submittedName>
</protein>
<comment type="subcellular location">
    <subcellularLocation>
        <location evidence="1">Cell membrane</location>
    </subcellularLocation>
</comment>
<feature type="domain" description="Ig-like" evidence="9">
    <location>
        <begin position="1"/>
        <end position="95"/>
    </location>
</feature>
<dbReference type="GO" id="GO:0005886">
    <property type="term" value="C:plasma membrane"/>
    <property type="evidence" value="ECO:0007669"/>
    <property type="project" value="UniProtKB-SubCell"/>
</dbReference>
<dbReference type="SUPFAM" id="SSF48726">
    <property type="entry name" value="Immunoglobulin"/>
    <property type="match status" value="1"/>
</dbReference>
<evidence type="ECO:0000256" key="1">
    <source>
        <dbReference type="ARBA" id="ARBA00004236"/>
    </source>
</evidence>
<dbReference type="PANTHER" id="PTHR19433:SF111">
    <property type="entry name" value="T CELL RECEPTOR ALPHA VARIABLE 4"/>
    <property type="match status" value="1"/>
</dbReference>
<feature type="non-terminal residue" evidence="10">
    <location>
        <position position="95"/>
    </location>
</feature>
<evidence type="ECO:0000256" key="5">
    <source>
        <dbReference type="ARBA" id="ARBA00023136"/>
    </source>
</evidence>
<evidence type="ECO:0000256" key="2">
    <source>
        <dbReference type="ARBA" id="ARBA00022475"/>
    </source>
</evidence>
<evidence type="ECO:0000256" key="6">
    <source>
        <dbReference type="ARBA" id="ARBA00023157"/>
    </source>
</evidence>
<evidence type="ECO:0000259" key="9">
    <source>
        <dbReference type="PROSITE" id="PS50835"/>
    </source>
</evidence>
<dbReference type="InterPro" id="IPR013106">
    <property type="entry name" value="Ig_V-set"/>
</dbReference>
<keyword evidence="6" id="KW-1015">Disulfide bond</keyword>
<evidence type="ECO:0000313" key="10">
    <source>
        <dbReference type="EMBL" id="NWU96890.1"/>
    </source>
</evidence>
<evidence type="ECO:0000256" key="3">
    <source>
        <dbReference type="ARBA" id="ARBA00022729"/>
    </source>
</evidence>
<dbReference type="Proteomes" id="UP000544127">
    <property type="component" value="Unassembled WGS sequence"/>
</dbReference>
<accession>A0A7K6B3M5</accession>
<evidence type="ECO:0000256" key="7">
    <source>
        <dbReference type="ARBA" id="ARBA00023180"/>
    </source>
</evidence>
<evidence type="ECO:0000313" key="11">
    <source>
        <dbReference type="Proteomes" id="UP000544127"/>
    </source>
</evidence>
<keyword evidence="3" id="KW-0732">Signal</keyword>
<dbReference type="PANTHER" id="PTHR19433">
    <property type="entry name" value="T-CELL RECEPTOR ALPHA CHAIN V REGION-RELATED"/>
    <property type="match status" value="1"/>
</dbReference>
<feature type="compositionally biased region" description="Polar residues" evidence="8">
    <location>
        <begin position="1"/>
        <end position="14"/>
    </location>
</feature>
<keyword evidence="11" id="KW-1185">Reference proteome</keyword>
<dbReference type="Pfam" id="PF07686">
    <property type="entry name" value="V-set"/>
    <property type="match status" value="1"/>
</dbReference>
<gene>
    <name evidence="10" type="primary">Trav262_0</name>
    <name evidence="10" type="ORF">UPUEPO_R11525</name>
</gene>
<dbReference type="Gene3D" id="2.60.40.10">
    <property type="entry name" value="Immunoglobulins"/>
    <property type="match status" value="1"/>
</dbReference>
<dbReference type="InterPro" id="IPR007110">
    <property type="entry name" value="Ig-like_dom"/>
</dbReference>
<evidence type="ECO:0000256" key="8">
    <source>
        <dbReference type="SAM" id="MobiDB-lite"/>
    </source>
</evidence>
<evidence type="ECO:0000256" key="4">
    <source>
        <dbReference type="ARBA" id="ARBA00022859"/>
    </source>
</evidence>
<keyword evidence="5" id="KW-0472">Membrane</keyword>
<name>A0A7K6B3M5_UPUEP</name>
<organism evidence="10 11">
    <name type="scientific">Upupa epops</name>
    <name type="common">Eurasian hoopoe</name>
    <dbReference type="NCBI Taxonomy" id="57439"/>
    <lineage>
        <taxon>Eukaryota</taxon>
        <taxon>Metazoa</taxon>
        <taxon>Chordata</taxon>
        <taxon>Craniata</taxon>
        <taxon>Vertebrata</taxon>
        <taxon>Euteleostomi</taxon>
        <taxon>Archelosauria</taxon>
        <taxon>Archosauria</taxon>
        <taxon>Dinosauria</taxon>
        <taxon>Saurischia</taxon>
        <taxon>Theropoda</taxon>
        <taxon>Coelurosauria</taxon>
        <taxon>Aves</taxon>
        <taxon>Neognathae</taxon>
        <taxon>Neoaves</taxon>
        <taxon>Telluraves</taxon>
        <taxon>Coraciimorphae</taxon>
        <taxon>Bucerotiformes</taxon>
        <taxon>Upupidae</taxon>
        <taxon>Upupa</taxon>
    </lineage>
</organism>
<dbReference type="GO" id="GO:0009617">
    <property type="term" value="P:response to bacterium"/>
    <property type="evidence" value="ECO:0007669"/>
    <property type="project" value="TreeGrafter"/>
</dbReference>
<dbReference type="PROSITE" id="PS50835">
    <property type="entry name" value="IG_LIKE"/>
    <property type="match status" value="1"/>
</dbReference>
<comment type="caution">
    <text evidence="10">The sequence shown here is derived from an EMBL/GenBank/DDBJ whole genome shotgun (WGS) entry which is preliminary data.</text>
</comment>